<protein>
    <submittedName>
        <fullName evidence="1">SEL1-like repeat protein</fullName>
    </submittedName>
</protein>
<dbReference type="Pfam" id="PF08238">
    <property type="entry name" value="Sel1"/>
    <property type="match status" value="5"/>
</dbReference>
<dbReference type="AlphaFoldDB" id="A0A927CHA1"/>
<keyword evidence="2" id="KW-1185">Reference proteome</keyword>
<dbReference type="EMBL" id="JACXJA010000063">
    <property type="protein sequence ID" value="MBD2866603.1"/>
    <property type="molecule type" value="Genomic_DNA"/>
</dbReference>
<dbReference type="Proteomes" id="UP000639396">
    <property type="component" value="Unassembled WGS sequence"/>
</dbReference>
<sequence length="571" mass="63790">MKAERCHKNDTVFHITSGFRSFAELLNYKGYDYGWGCIWLPFEEEADAVIFEENGLRGLKDKDGSILLQPQFDVFADFGPEGVAAQQDGKWGVLDSSGSVIVPLTYDELFENGLGYYHTAVKGQPGRHIFNEQFAYVGQFPVSALEPVGEGLLLVKPHTNVNYSSLYNKNGTLLASGFDKLNRQTDFPNMLIVRKGKQYGILGIKQETYLLPYGYDAFIDLQAADREGGVSNLVLARKDGKTGVFNGDPDHPSWLFPLDDYEAVCWLFGHVFALRRNGRWGIADSHDHWKSGFEFDYVERRLLEEASAYAVAGPDVYVVSPEGLTRADRMVVREEAEDEYYSRYFETDVLKRLLAYAYSDDPGGAAVDENPMHELYNQAQDAYTRGDVDAMNGLGVCYLDGVGTATDIDQALHWLGQAAERNNPFAHNNLADLYFDGLLVPHDLGKALGHYEQGEALGSPNYIRLGYIHEQRGHAEKAASYYRLAYEDGCEVGAFNMGICCSQEIGVTKNTDSAIQYFQAALERDYPAAHIELARIYRSGNEEADESLAEYHIREAEKAGLDIPEDLLANS</sequence>
<accession>A0A927CHA1</accession>
<dbReference type="PANTHER" id="PTHR11102:SF160">
    <property type="entry name" value="ERAD-ASSOCIATED E3 UBIQUITIN-PROTEIN LIGASE COMPONENT HRD3"/>
    <property type="match status" value="1"/>
</dbReference>
<dbReference type="RefSeq" id="WP_190932217.1">
    <property type="nucleotide sequence ID" value="NZ_JACXJA010000063.1"/>
</dbReference>
<organism evidence="1 2">
    <name type="scientific">Paenibacillus oceani</name>
    <dbReference type="NCBI Taxonomy" id="2772510"/>
    <lineage>
        <taxon>Bacteria</taxon>
        <taxon>Bacillati</taxon>
        <taxon>Bacillota</taxon>
        <taxon>Bacilli</taxon>
        <taxon>Bacillales</taxon>
        <taxon>Paenibacillaceae</taxon>
        <taxon>Paenibacillus</taxon>
    </lineage>
</organism>
<evidence type="ECO:0000313" key="2">
    <source>
        <dbReference type="Proteomes" id="UP000639396"/>
    </source>
</evidence>
<evidence type="ECO:0000313" key="1">
    <source>
        <dbReference type="EMBL" id="MBD2866603.1"/>
    </source>
</evidence>
<dbReference type="SMART" id="SM00671">
    <property type="entry name" value="SEL1"/>
    <property type="match status" value="4"/>
</dbReference>
<dbReference type="InterPro" id="IPR006597">
    <property type="entry name" value="Sel1-like"/>
</dbReference>
<proteinExistence type="predicted"/>
<comment type="caution">
    <text evidence="1">The sequence shown here is derived from an EMBL/GenBank/DDBJ whole genome shotgun (WGS) entry which is preliminary data.</text>
</comment>
<dbReference type="SUPFAM" id="SSF81901">
    <property type="entry name" value="HCP-like"/>
    <property type="match status" value="2"/>
</dbReference>
<dbReference type="InterPro" id="IPR032774">
    <property type="entry name" value="WG_beta_rep"/>
</dbReference>
<reference evidence="1" key="1">
    <citation type="submission" date="2020-09" db="EMBL/GenBank/DDBJ databases">
        <title>A novel bacterium of genus Paenibacillus, isolated from South China Sea.</title>
        <authorList>
            <person name="Huang H."/>
            <person name="Mo K."/>
            <person name="Hu Y."/>
        </authorList>
    </citation>
    <scope>NUCLEOTIDE SEQUENCE</scope>
    <source>
        <strain evidence="1">IB182363</strain>
    </source>
</reference>
<name>A0A927CHA1_9BACL</name>
<dbReference type="Pfam" id="PF14903">
    <property type="entry name" value="WG_beta_rep"/>
    <property type="match status" value="1"/>
</dbReference>
<dbReference type="InterPro" id="IPR011990">
    <property type="entry name" value="TPR-like_helical_dom_sf"/>
</dbReference>
<dbReference type="PANTHER" id="PTHR11102">
    <property type="entry name" value="SEL-1-LIKE PROTEIN"/>
    <property type="match status" value="1"/>
</dbReference>
<dbReference type="Gene3D" id="1.25.40.10">
    <property type="entry name" value="Tetratricopeptide repeat domain"/>
    <property type="match status" value="1"/>
</dbReference>
<gene>
    <name evidence="1" type="ORF">IDH45_32005</name>
</gene>
<dbReference type="InterPro" id="IPR050767">
    <property type="entry name" value="Sel1_AlgK"/>
</dbReference>